<evidence type="ECO:0000313" key="1">
    <source>
        <dbReference type="EMBL" id="XRP72515.1"/>
    </source>
</evidence>
<dbReference type="Proteomes" id="UP001196097">
    <property type="component" value="Chromosome"/>
</dbReference>
<organism evidence="1 2">
    <name type="scientific">Acidithiobacillus ferruginosus</name>
    <dbReference type="NCBI Taxonomy" id="3063951"/>
    <lineage>
        <taxon>Bacteria</taxon>
        <taxon>Pseudomonadati</taxon>
        <taxon>Pseudomonadota</taxon>
        <taxon>Acidithiobacillia</taxon>
        <taxon>Acidithiobacillales</taxon>
        <taxon>Acidithiobacillaceae</taxon>
        <taxon>Acidithiobacillus</taxon>
    </lineage>
</organism>
<accession>A0ACD5IFD5</accession>
<dbReference type="EMBL" id="CP130946">
    <property type="protein sequence ID" value="XRP72515.1"/>
    <property type="molecule type" value="Genomic_DNA"/>
</dbReference>
<proteinExistence type="predicted"/>
<sequence length="350" mass="39470">MAAIEKRTASDGSTSYRVKIRIKGHPTATETFSRLTDAKQWASKTEAAIREKRHFPERQAQRKTLAEAIAKYKAEELPKLAQPQHRERHLSWWNTRLGAYHLSDVRPELINEHMQALAKEAGPSGKPRAASTLRHYSIALTHLLNMASSKWGWIEHAQTDRVQKIAVHNDRVRFLDDDELPRLLDAVAPHEDLNLFVLLALGTGARAGELLSLTWPQVDMKSRSIRLTKTKNGDMRTLPIPAQALPLLAARVRRLDTSLVFPSRKDPRKPIVLRRAWLEALQAAGIENFKVHDLRHSAASYLVQGGASLLAVAELLGHRDLKITRRYSHLAPQHLRDVASRLDEKLGGAR</sequence>
<reference evidence="1 2" key="1">
    <citation type="journal article" date="2021" name="ISME J.">
        <title>Genomic evolution of the class Acidithiobacillia: deep-branching Proteobacteria living in extreme acidic conditions.</title>
        <authorList>
            <person name="Moya-Beltran A."/>
            <person name="Beard S."/>
            <person name="Rojas-Villalobos C."/>
            <person name="Issotta F."/>
            <person name="Gallardo Y."/>
            <person name="Ulloa R."/>
            <person name="Giaveno A."/>
            <person name="Degli Esposti M."/>
            <person name="Johnson D.B."/>
            <person name="Quatrini R."/>
        </authorList>
    </citation>
    <scope>NUCLEOTIDE SEQUENCE [LARGE SCALE GENOMIC DNA]</scope>
    <source>
        <strain evidence="1 2">CF3</strain>
    </source>
</reference>
<gene>
    <name evidence="1" type="ORF">HF292_012035</name>
</gene>
<evidence type="ECO:0000313" key="2">
    <source>
        <dbReference type="Proteomes" id="UP001196097"/>
    </source>
</evidence>
<protein>
    <submittedName>
        <fullName evidence="1">Site-specific integrase</fullName>
    </submittedName>
</protein>
<keyword evidence="2" id="KW-1185">Reference proteome</keyword>
<name>A0ACD5IFD5_9PROT</name>